<organism evidence="1 2">
    <name type="scientific">Bugula neritina</name>
    <name type="common">Brown bryozoan</name>
    <name type="synonym">Sertularia neritina</name>
    <dbReference type="NCBI Taxonomy" id="10212"/>
    <lineage>
        <taxon>Eukaryota</taxon>
        <taxon>Metazoa</taxon>
        <taxon>Spiralia</taxon>
        <taxon>Lophotrochozoa</taxon>
        <taxon>Bryozoa</taxon>
        <taxon>Gymnolaemata</taxon>
        <taxon>Cheilostomatida</taxon>
        <taxon>Flustrina</taxon>
        <taxon>Buguloidea</taxon>
        <taxon>Bugulidae</taxon>
        <taxon>Bugula</taxon>
    </lineage>
</organism>
<sequence length="126" mass="14166">MSTELTIPVKQLLEQSNSLTQAATKGSTCCCMTFDLTHGKATWRTRCPGVFMCDHVLCRLKEHIHRNTGNSKFSRQQVTIDSRCKSVLKICKSINFHVYKNIITLSYLPTQLSNNVLSRILTSGST</sequence>
<evidence type="ECO:0000313" key="2">
    <source>
        <dbReference type="Proteomes" id="UP000593567"/>
    </source>
</evidence>
<accession>A0A7J7KGU8</accession>
<name>A0A7J7KGU8_BUGNE</name>
<keyword evidence="2" id="KW-1185">Reference proteome</keyword>
<dbReference type="AlphaFoldDB" id="A0A7J7KGU8"/>
<gene>
    <name evidence="1" type="ORF">EB796_004580</name>
</gene>
<evidence type="ECO:0000313" key="1">
    <source>
        <dbReference type="EMBL" id="KAF6037111.1"/>
    </source>
</evidence>
<comment type="caution">
    <text evidence="1">The sequence shown here is derived from an EMBL/GenBank/DDBJ whole genome shotgun (WGS) entry which is preliminary data.</text>
</comment>
<reference evidence="1" key="1">
    <citation type="submission" date="2020-06" db="EMBL/GenBank/DDBJ databases">
        <title>Draft genome of Bugula neritina, a colonial animal packing powerful symbionts and potential medicines.</title>
        <authorList>
            <person name="Rayko M."/>
        </authorList>
    </citation>
    <scope>NUCLEOTIDE SEQUENCE [LARGE SCALE GENOMIC DNA]</scope>
    <source>
        <strain evidence="1">Kwan_BN1</strain>
    </source>
</reference>
<proteinExistence type="predicted"/>
<dbReference type="Proteomes" id="UP000593567">
    <property type="component" value="Unassembled WGS sequence"/>
</dbReference>
<dbReference type="EMBL" id="VXIV02000620">
    <property type="protein sequence ID" value="KAF6037111.1"/>
    <property type="molecule type" value="Genomic_DNA"/>
</dbReference>
<protein>
    <submittedName>
        <fullName evidence="1">Uncharacterized protein</fullName>
    </submittedName>
</protein>